<evidence type="ECO:0000313" key="2">
    <source>
        <dbReference type="Proteomes" id="UP001236404"/>
    </source>
</evidence>
<accession>A0ABT7TT71</accession>
<gene>
    <name evidence="1" type="ORF">QUG93_13530</name>
</gene>
<keyword evidence="2" id="KW-1185">Reference proteome</keyword>
<comment type="caution">
    <text evidence="1">The sequence shown here is derived from an EMBL/GenBank/DDBJ whole genome shotgun (WGS) entry which is preliminary data.</text>
</comment>
<organism evidence="1 2">
    <name type="scientific">Curtobacterium caseinilyticum</name>
    <dbReference type="NCBI Taxonomy" id="3055137"/>
    <lineage>
        <taxon>Bacteria</taxon>
        <taxon>Bacillati</taxon>
        <taxon>Actinomycetota</taxon>
        <taxon>Actinomycetes</taxon>
        <taxon>Micrococcales</taxon>
        <taxon>Microbacteriaceae</taxon>
        <taxon>Curtobacterium</taxon>
    </lineage>
</organism>
<name>A0ABT7TT71_9MICO</name>
<evidence type="ECO:0000313" key="1">
    <source>
        <dbReference type="EMBL" id="MDM7892711.1"/>
    </source>
</evidence>
<dbReference type="EMBL" id="JAUCMN010000010">
    <property type="protein sequence ID" value="MDM7892711.1"/>
    <property type="molecule type" value="Genomic_DNA"/>
</dbReference>
<evidence type="ECO:0008006" key="3">
    <source>
        <dbReference type="Google" id="ProtNLM"/>
    </source>
</evidence>
<dbReference type="RefSeq" id="WP_289474655.1">
    <property type="nucleotide sequence ID" value="NZ_JAUCMN010000010.1"/>
</dbReference>
<dbReference type="Proteomes" id="UP001236404">
    <property type="component" value="Unassembled WGS sequence"/>
</dbReference>
<sequence>MERLPLLLTPADHATARAIRRRVQDGERVKVGHGVTTSAEAFAAASEATRHRARIDAVVARQRPGLIVSHESAVVMHGLPWFGPLPERVLLTDPTRDRAQRLRFSDKVPARGRSVGTAVVDGVLTTDLVETAVDVALRCDRGHAVVVLDAVLRRGVAREALVAELDRRPVRRGKVRAHRLVDVADARIESPGESLTNLVVHDLGLPTPVLQHEFRVGAQLVARVDFWFPQQGVVVEFDGLAKYRDRRLRGGRSAEEVVVEEKLREDAVRALPGVDGVARLVWRDVLPGGAAPLMLARAGLPVPSATERTPPW</sequence>
<reference evidence="1 2" key="1">
    <citation type="submission" date="2023-06" db="EMBL/GenBank/DDBJ databases">
        <authorList>
            <person name="Feng G."/>
            <person name="Li J."/>
            <person name="Zhu H."/>
        </authorList>
    </citation>
    <scope>NUCLEOTIDE SEQUENCE [LARGE SCALE GENOMIC DNA]</scope>
    <source>
        <strain evidence="1 2">RHCKG28</strain>
    </source>
</reference>
<protein>
    <recommendedName>
        <fullName evidence="3">Transcriptional regulator, AbiEi antitoxin, Type IV TA system</fullName>
    </recommendedName>
</protein>
<proteinExistence type="predicted"/>